<dbReference type="GeneID" id="10323044"/>
<sequence>MISHNINQVILNLQVLLDNKELIKKHAGKDLIRRLDIPGEDDPFYYRDGVCNNADFWVLGEYRIDKAGHAILSEQYNVLGITRRPVHDSMLEYLGAKFIITRNTGGSIMYPIASHGEPVQGKWLNEVRWDYVQFCLDELKYFVDNGKVNI</sequence>
<dbReference type="KEGG" id="vg:10323044"/>
<protein>
    <submittedName>
        <fullName evidence="1">Uncharacterized protein</fullName>
    </submittedName>
</protein>
<gene>
    <name evidence="1" type="ORF">Acj133p057</name>
</gene>
<dbReference type="Proteomes" id="UP000000330">
    <property type="component" value="Segment"/>
</dbReference>
<organism evidence="1 2">
    <name type="scientific">Acinetobacter phage 133</name>
    <dbReference type="NCBI Taxonomy" id="2919552"/>
    <lineage>
        <taxon>Viruses</taxon>
        <taxon>Duplodnaviria</taxon>
        <taxon>Heunggongvirae</taxon>
        <taxon>Uroviricota</taxon>
        <taxon>Caudoviricetes</taxon>
        <taxon>Pantevenvirales</taxon>
        <taxon>Straboviridae</taxon>
        <taxon>Tevenvirinae</taxon>
        <taxon>Centumtrigintavirus</taxon>
        <taxon>Centumtrigintavirus cv133</taxon>
        <taxon>Acinetobacter virus 133</taxon>
    </lineage>
</organism>
<accession>D9I623</accession>
<dbReference type="EMBL" id="HM114315">
    <property type="protein sequence ID" value="ADJ19404.1"/>
    <property type="molecule type" value="Genomic_DNA"/>
</dbReference>
<reference evidence="1 2" key="1">
    <citation type="journal article" date="2010" name="Virol. J.">
        <title>Genomes of the T4-related bacteriophages as windows on microbial genome evolution.</title>
        <authorList>
            <person name="Petrov V.M."/>
            <person name="Ratnayaka S."/>
            <person name="Nolan J.M."/>
            <person name="Miller E.S."/>
            <person name="Karam J.D."/>
        </authorList>
    </citation>
    <scope>NUCLEOTIDE SEQUENCE [LARGE SCALE GENOMIC DNA]</scope>
    <source>
        <strain evidence="1">Acj133</strain>
    </source>
</reference>
<evidence type="ECO:0000313" key="1">
    <source>
        <dbReference type="EMBL" id="ADJ19404.1"/>
    </source>
</evidence>
<proteinExistence type="predicted"/>
<dbReference type="RefSeq" id="YP_004300638.1">
    <property type="nucleotide sequence ID" value="NC_015250.1"/>
</dbReference>
<evidence type="ECO:0000313" key="2">
    <source>
        <dbReference type="Proteomes" id="UP000000330"/>
    </source>
</evidence>
<name>D9I623_9CAUD</name>
<keyword evidence="2" id="KW-1185">Reference proteome</keyword>